<dbReference type="SUPFAM" id="SSF53067">
    <property type="entry name" value="Actin-like ATPase domain"/>
    <property type="match status" value="2"/>
</dbReference>
<dbReference type="Gene3D" id="3.30.420.40">
    <property type="match status" value="2"/>
</dbReference>
<keyword evidence="2" id="KW-0547">Nucleotide-binding</keyword>
<evidence type="ECO:0000256" key="1">
    <source>
        <dbReference type="ARBA" id="ARBA00007381"/>
    </source>
</evidence>
<accession>A0A8B7N156</accession>
<dbReference type="PRINTS" id="PR00301">
    <property type="entry name" value="HEATSHOCK70"/>
</dbReference>
<dbReference type="PANTHER" id="PTHR45639:SF34">
    <property type="entry name" value="CHAPERONE PROTEIN DNAK"/>
    <property type="match status" value="1"/>
</dbReference>
<evidence type="ECO:0000313" key="5">
    <source>
        <dbReference type="Proteomes" id="UP000694843"/>
    </source>
</evidence>
<reference evidence="6" key="1">
    <citation type="submission" date="2025-08" db="UniProtKB">
        <authorList>
            <consortium name="RefSeq"/>
        </authorList>
    </citation>
    <scope>IDENTIFICATION</scope>
    <source>
        <tissue evidence="6">Whole organism</tissue>
    </source>
</reference>
<feature type="region of interest" description="Disordered" evidence="4">
    <location>
        <begin position="202"/>
        <end position="221"/>
    </location>
</feature>
<dbReference type="AlphaFoldDB" id="A0A8B7N156"/>
<feature type="compositionally biased region" description="Basic and acidic residues" evidence="4">
    <location>
        <begin position="685"/>
        <end position="694"/>
    </location>
</feature>
<dbReference type="KEGG" id="hazt:108665332"/>
<feature type="compositionally biased region" description="Polar residues" evidence="4">
    <location>
        <begin position="211"/>
        <end position="220"/>
    </location>
</feature>
<keyword evidence="5" id="KW-1185">Reference proteome</keyword>
<dbReference type="GeneID" id="108665332"/>
<dbReference type="Gene3D" id="3.90.640.10">
    <property type="entry name" value="Actin, Chain A, domain 4"/>
    <property type="match status" value="1"/>
</dbReference>
<dbReference type="GO" id="GO:0034663">
    <property type="term" value="C:endoplasmic reticulum chaperone complex"/>
    <property type="evidence" value="ECO:0007669"/>
    <property type="project" value="TreeGrafter"/>
</dbReference>
<dbReference type="PANTHER" id="PTHR45639">
    <property type="entry name" value="HSC70CB, ISOFORM G-RELATED"/>
    <property type="match status" value="1"/>
</dbReference>
<dbReference type="Pfam" id="PF00012">
    <property type="entry name" value="HSP70"/>
    <property type="match status" value="1"/>
</dbReference>
<evidence type="ECO:0000256" key="4">
    <source>
        <dbReference type="SAM" id="MobiDB-lite"/>
    </source>
</evidence>
<dbReference type="InterPro" id="IPR043129">
    <property type="entry name" value="ATPase_NBD"/>
</dbReference>
<evidence type="ECO:0000256" key="2">
    <source>
        <dbReference type="ARBA" id="ARBA00022741"/>
    </source>
</evidence>
<feature type="region of interest" description="Disordered" evidence="4">
    <location>
        <begin position="773"/>
        <end position="796"/>
    </location>
</feature>
<dbReference type="InterPro" id="IPR013126">
    <property type="entry name" value="Hsp_70_fam"/>
</dbReference>
<feature type="compositionally biased region" description="Basic and acidic residues" evidence="4">
    <location>
        <begin position="653"/>
        <end position="663"/>
    </location>
</feature>
<dbReference type="GO" id="GO:0030968">
    <property type="term" value="P:endoplasmic reticulum unfolded protein response"/>
    <property type="evidence" value="ECO:0007669"/>
    <property type="project" value="TreeGrafter"/>
</dbReference>
<dbReference type="RefSeq" id="XP_018007566.1">
    <property type="nucleotide sequence ID" value="XM_018152077.2"/>
</dbReference>
<keyword evidence="3" id="KW-0067">ATP-binding</keyword>
<name>A0A8B7N156_HYAAZ</name>
<evidence type="ECO:0000313" key="6">
    <source>
        <dbReference type="RefSeq" id="XP_018007566.1"/>
    </source>
</evidence>
<sequence length="1148" mass="126910">MMAKPTIGIDFGTAKCCVATVRNNKAEVLPNARGDRTTPSWVAFNDVQYLVGGEAKDQALHNPRNSIYGVKNILGRACEDERAVSYRKMYAPIMTKDGNRPMITIHRKGDVLKLRPELVAAMLLLRMKQEAEAALGEIGGAVVSVPVYATNAQREAIVTACKIADLELLDLISEPTATALVYRENLKGSIDETTATSLASKDNLKGPINEPNASTLPNTKNKNRLEPHNVLVFDMGAGKLDASLISVSEEEVRVLAASGDEALGGDHLDWKLLDKIEKIANLKFKDNEPNAPRDLLRRKFSCEKIKLNLTLLKDTQVTSDDLGIDHMEFKHKLTRNQFEETFSGFLDEKLKAILSHLIKKANIFKAEVKNVIVVGGSSRIPRVQQIIMDFFGTANLNMTVNADEAIAEGAALWAHELASQSVHPQDISESSGHPTCFNLRDLVPDPSKIPGENNLKHFIERKADTSISIRAPKKGKKGSDGHRQYKQGKYGIFLVQSQELPLKLAVSLGMMPPLFKNQVSEAVAWLGQLETERGNYMKQLEVADELEHFCYDFRSKLNSLLASTEEVIEFLSAIDGMVEKDAEKIKNGLLEKLRKLSTLDENHVDNESSLSKNEEDNGDCPLVPKDADSKIRGTDREKVHFSADMSDDDYENSEDHHREKIDEPVCTVAENRNETISHEVRRKNNKSEHPKVDGKQVTCVNASSDQLEANGKDKPMAEVNAFSDHTNVDSRVSQVAGINASSDQADGDGRGSQQACMNSSFDQPKVHVISDQDADTNASSVKAKAHGSGATSTDDNAVAHQTHADIGCKLFTGDRAHLGQHTGADQAKVDRRCKIFAGGNASSDQFKSDGKSGQIECENASSAQAECDGRDVTMTGANAGADKMNDEGKGAPVAGRNGEAIHTNHDDKFAPEKIGTAWADQANADGSCALGTNYDQSSSPLVLIKAGQKVLPSVAECMEHSHRSNEKIGEHSTMDAIRHSVSDQCPEIPQSNEIKTEQDPEMNMNDCGSRTSVARPKADNSQKDELMEATENCEFNRAETPSHGFQINRNTDPRFYNEVYGSINFLKNLLREENIFLYTYIFPMHTRALECLQWLLHRANQLDTKLQREILYICRIIINQLFFRMAHNPNLIPCPDFNAHYNIHRWLY</sequence>
<dbReference type="PROSITE" id="PS01036">
    <property type="entry name" value="HSP70_3"/>
    <property type="match status" value="1"/>
</dbReference>
<proteinExistence type="inferred from homology"/>
<protein>
    <submittedName>
        <fullName evidence="6">Heat shock 70 kDa protein BIP3-like</fullName>
    </submittedName>
</protein>
<gene>
    <name evidence="6" type="primary">LOC108665332</name>
</gene>
<dbReference type="Gene3D" id="3.30.30.30">
    <property type="match status" value="1"/>
</dbReference>
<dbReference type="InterPro" id="IPR018181">
    <property type="entry name" value="Heat_shock_70_CS"/>
</dbReference>
<dbReference type="OrthoDB" id="29851at2759"/>
<feature type="compositionally biased region" description="Basic and acidic residues" evidence="4">
    <location>
        <begin position="625"/>
        <end position="641"/>
    </location>
</feature>
<evidence type="ECO:0000256" key="3">
    <source>
        <dbReference type="ARBA" id="ARBA00022840"/>
    </source>
</evidence>
<comment type="similarity">
    <text evidence="1">Belongs to the heat shock protein 70 family.</text>
</comment>
<dbReference type="GO" id="GO:0005524">
    <property type="term" value="F:ATP binding"/>
    <property type="evidence" value="ECO:0007669"/>
    <property type="project" value="UniProtKB-KW"/>
</dbReference>
<organism evidence="5 6">
    <name type="scientific">Hyalella azteca</name>
    <name type="common">Amphipod</name>
    <dbReference type="NCBI Taxonomy" id="294128"/>
    <lineage>
        <taxon>Eukaryota</taxon>
        <taxon>Metazoa</taxon>
        <taxon>Ecdysozoa</taxon>
        <taxon>Arthropoda</taxon>
        <taxon>Crustacea</taxon>
        <taxon>Multicrustacea</taxon>
        <taxon>Malacostraca</taxon>
        <taxon>Eumalacostraca</taxon>
        <taxon>Peracarida</taxon>
        <taxon>Amphipoda</taxon>
        <taxon>Senticaudata</taxon>
        <taxon>Talitrida</taxon>
        <taxon>Talitroidea</taxon>
        <taxon>Hyalellidae</taxon>
        <taxon>Hyalella</taxon>
    </lineage>
</organism>
<feature type="region of interest" description="Disordered" evidence="4">
    <location>
        <begin position="602"/>
        <end position="694"/>
    </location>
</feature>
<dbReference type="Proteomes" id="UP000694843">
    <property type="component" value="Unplaced"/>
</dbReference>
<dbReference type="GO" id="GO:0140662">
    <property type="term" value="F:ATP-dependent protein folding chaperone"/>
    <property type="evidence" value="ECO:0007669"/>
    <property type="project" value="InterPro"/>
</dbReference>